<accession>A0A7C0U3Z4</accession>
<name>A0A7C0U3Z4_DESA2</name>
<dbReference type="AlphaFoldDB" id="A0A7C0U3Z4"/>
<dbReference type="EMBL" id="DRBS01000381">
    <property type="protein sequence ID" value="HDD45239.1"/>
    <property type="molecule type" value="Genomic_DNA"/>
</dbReference>
<dbReference type="Proteomes" id="UP000886289">
    <property type="component" value="Unassembled WGS sequence"/>
</dbReference>
<proteinExistence type="predicted"/>
<sequence>MNFTNILLTIFLRILPSLIENMSPALRELIVNYIKELEKHAQKTENIFDDLLVVLLKAIFDVK</sequence>
<gene>
    <name evidence="1" type="ORF">ENG63_10350</name>
</gene>
<organism evidence="1">
    <name type="scientific">Desulfofervidus auxilii</name>
    <dbReference type="NCBI Taxonomy" id="1621989"/>
    <lineage>
        <taxon>Bacteria</taxon>
        <taxon>Pseudomonadati</taxon>
        <taxon>Thermodesulfobacteriota</taxon>
        <taxon>Candidatus Desulfofervidia</taxon>
        <taxon>Candidatus Desulfofervidales</taxon>
        <taxon>Candidatus Desulfofervidaceae</taxon>
        <taxon>Candidatus Desulfofervidus</taxon>
    </lineage>
</organism>
<evidence type="ECO:0000313" key="1">
    <source>
        <dbReference type="EMBL" id="HDD45239.1"/>
    </source>
</evidence>
<comment type="caution">
    <text evidence="1">The sequence shown here is derived from an EMBL/GenBank/DDBJ whole genome shotgun (WGS) entry which is preliminary data.</text>
</comment>
<protein>
    <submittedName>
        <fullName evidence="1">Uncharacterized protein</fullName>
    </submittedName>
</protein>
<reference evidence="1" key="1">
    <citation type="journal article" date="2020" name="mSystems">
        <title>Genome- and Community-Level Interaction Insights into Carbon Utilization and Element Cycling Functions of Hydrothermarchaeota in Hydrothermal Sediment.</title>
        <authorList>
            <person name="Zhou Z."/>
            <person name="Liu Y."/>
            <person name="Xu W."/>
            <person name="Pan J."/>
            <person name="Luo Z.H."/>
            <person name="Li M."/>
        </authorList>
    </citation>
    <scope>NUCLEOTIDE SEQUENCE [LARGE SCALE GENOMIC DNA]</scope>
    <source>
        <strain evidence="1">HyVt-233</strain>
    </source>
</reference>